<dbReference type="Pfam" id="PF14486">
    <property type="entry name" value="DUF4432"/>
    <property type="match status" value="1"/>
</dbReference>
<dbReference type="Gene3D" id="2.70.98.10">
    <property type="match status" value="1"/>
</dbReference>
<dbReference type="InterPro" id="IPR014718">
    <property type="entry name" value="GH-type_carb-bd"/>
</dbReference>
<dbReference type="SUPFAM" id="SSF74650">
    <property type="entry name" value="Galactose mutarotase-like"/>
    <property type="match status" value="1"/>
</dbReference>
<name>A0ABW8MRW6_9BURK</name>
<proteinExistence type="predicted"/>
<comment type="caution">
    <text evidence="1">The sequence shown here is derived from an EMBL/GenBank/DDBJ whole genome shotgun (WGS) entry which is preliminary data.</text>
</comment>
<evidence type="ECO:0000313" key="2">
    <source>
        <dbReference type="Proteomes" id="UP001620514"/>
    </source>
</evidence>
<reference evidence="1 2" key="1">
    <citation type="submission" date="2024-11" db="EMBL/GenBank/DDBJ databases">
        <title>Using genomics to understand microbial adaptation to soil warming.</title>
        <authorList>
            <person name="Deangelis K.M. PhD."/>
        </authorList>
    </citation>
    <scope>NUCLEOTIDE SEQUENCE [LARGE SCALE GENOMIC DNA]</scope>
    <source>
        <strain evidence="1 2">GAS97</strain>
    </source>
</reference>
<protein>
    <recommendedName>
        <fullName evidence="3">DUF4432 domain-containing protein</fullName>
    </recommendedName>
</protein>
<dbReference type="Proteomes" id="UP001620514">
    <property type="component" value="Unassembled WGS sequence"/>
</dbReference>
<gene>
    <name evidence="1" type="ORF">ABH943_006499</name>
</gene>
<organism evidence="1 2">
    <name type="scientific">Caballeronia udeis</name>
    <dbReference type="NCBI Taxonomy" id="1232866"/>
    <lineage>
        <taxon>Bacteria</taxon>
        <taxon>Pseudomonadati</taxon>
        <taxon>Pseudomonadota</taxon>
        <taxon>Betaproteobacteria</taxon>
        <taxon>Burkholderiales</taxon>
        <taxon>Burkholderiaceae</taxon>
        <taxon>Caballeronia</taxon>
    </lineage>
</organism>
<dbReference type="InterPro" id="IPR027839">
    <property type="entry name" value="DUF4432"/>
</dbReference>
<accession>A0ABW8MRW6</accession>
<keyword evidence="2" id="KW-1185">Reference proteome</keyword>
<sequence>MHTFEIHLSPDQFDIPGRRVVSSDVFEVELFRYETGVPGVRLKNNRGFLEVLPYCGQMIWSAQFDGVNLTMGSPFLAPRPTQDLLATYGCFLYHSGILRNGNPGPEDDHALHGEMPCAPMENARLTISADERGPWLELSSECEYLRGFGDRYLARPVVRLRPDSACFEVRMAVRNLGREPMDLMYMCHANFAFLPDGRLIQPAPFDAAHTAIRAAVPAIVKSSPIYLGRLEQMEQDPSVTERLDEVALFDPELVFYLRGLRENEDGLTRFMLKDVDGSAFCVRYRQKEFPHAIRWLLKNNRAQVAGFAMPATCEVEGYTAERRKGFVRQLAGGESATFSVELGHLTQAEAFAEEAMICGA</sequence>
<evidence type="ECO:0000313" key="1">
    <source>
        <dbReference type="EMBL" id="MFK4446467.1"/>
    </source>
</evidence>
<dbReference type="EMBL" id="JBIYDN010000026">
    <property type="protein sequence ID" value="MFK4446467.1"/>
    <property type="molecule type" value="Genomic_DNA"/>
</dbReference>
<dbReference type="InterPro" id="IPR011013">
    <property type="entry name" value="Gal_mutarotase_sf_dom"/>
</dbReference>
<dbReference type="RefSeq" id="WP_404611356.1">
    <property type="nucleotide sequence ID" value="NZ_JBIYDN010000026.1"/>
</dbReference>
<evidence type="ECO:0008006" key="3">
    <source>
        <dbReference type="Google" id="ProtNLM"/>
    </source>
</evidence>